<evidence type="ECO:0000313" key="2">
    <source>
        <dbReference type="EMBL" id="CAF1511388.1"/>
    </source>
</evidence>
<name>A0A8S2TNL2_9BILA</name>
<sequence length="423" mass="48739">MTTAQAMGAKYKTIKSYVKPYIFFQSNLPSTDEDEAKNAFISTRLYFVTLIVSLIVLVLYTTLLPRIKTITIKSPTIEQYTKLYEKYPQTLTCQCSSISVSYGTFIQLSLKYHQLCSSQFITEEWIEYLNTISSDQLYYRDFRRVGGYSFQLLSRLCHIVQQTINSELLIFQSTSYITPSLVSLEVFTTQTEVFIKQFQLSTINTFLREFNFIQKSIQGNGLMSGLLTNIELIDSYDFRYIFIKPSIFVNNNLTCSCDVTLSCIEPLAIYGENSLTTTFILPNFYLGCYIVNSLLQSTLECFFDQQCINQIQAWIEMDFNITLLNSSISSQYQRNTTIQELVDQLMIEQWSSATSYSSYYDKCHPTECTYSYVYSFDILYTISTLIALIGGLTKILRVIVPNLVALISRKTTLHADYGKKKYL</sequence>
<reference evidence="3" key="1">
    <citation type="submission" date="2021-02" db="EMBL/GenBank/DDBJ databases">
        <authorList>
            <person name="Nowell W R."/>
        </authorList>
    </citation>
    <scope>NUCLEOTIDE SEQUENCE</scope>
</reference>
<evidence type="ECO:0000256" key="1">
    <source>
        <dbReference type="SAM" id="Phobius"/>
    </source>
</evidence>
<dbReference type="AlphaFoldDB" id="A0A8S2TNL2"/>
<dbReference type="EMBL" id="CAJOBA010057325">
    <property type="protein sequence ID" value="CAF4299203.1"/>
    <property type="molecule type" value="Genomic_DNA"/>
</dbReference>
<feature type="transmembrane region" description="Helical" evidence="1">
    <location>
        <begin position="45"/>
        <end position="64"/>
    </location>
</feature>
<dbReference type="Proteomes" id="UP000682733">
    <property type="component" value="Unassembled WGS sequence"/>
</dbReference>
<gene>
    <name evidence="2" type="ORF">OVA965_LOCUS37385</name>
    <name evidence="3" type="ORF">TMI583_LOCUS38463</name>
</gene>
<feature type="transmembrane region" description="Helical" evidence="1">
    <location>
        <begin position="378"/>
        <end position="400"/>
    </location>
</feature>
<evidence type="ECO:0000313" key="3">
    <source>
        <dbReference type="EMBL" id="CAF4299203.1"/>
    </source>
</evidence>
<organism evidence="3 4">
    <name type="scientific">Didymodactylos carnosus</name>
    <dbReference type="NCBI Taxonomy" id="1234261"/>
    <lineage>
        <taxon>Eukaryota</taxon>
        <taxon>Metazoa</taxon>
        <taxon>Spiralia</taxon>
        <taxon>Gnathifera</taxon>
        <taxon>Rotifera</taxon>
        <taxon>Eurotatoria</taxon>
        <taxon>Bdelloidea</taxon>
        <taxon>Philodinida</taxon>
        <taxon>Philodinidae</taxon>
        <taxon>Didymodactylos</taxon>
    </lineage>
</organism>
<comment type="caution">
    <text evidence="3">The sequence shown here is derived from an EMBL/GenBank/DDBJ whole genome shotgun (WGS) entry which is preliminary data.</text>
</comment>
<proteinExistence type="predicted"/>
<dbReference type="Proteomes" id="UP000677228">
    <property type="component" value="Unassembled WGS sequence"/>
</dbReference>
<dbReference type="EMBL" id="CAJNOK010035252">
    <property type="protein sequence ID" value="CAF1511388.1"/>
    <property type="molecule type" value="Genomic_DNA"/>
</dbReference>
<protein>
    <submittedName>
        <fullName evidence="3">Uncharacterized protein</fullName>
    </submittedName>
</protein>
<keyword evidence="1" id="KW-0812">Transmembrane</keyword>
<keyword evidence="1" id="KW-0472">Membrane</keyword>
<evidence type="ECO:0000313" key="4">
    <source>
        <dbReference type="Proteomes" id="UP000682733"/>
    </source>
</evidence>
<accession>A0A8S2TNL2</accession>
<keyword evidence="1" id="KW-1133">Transmembrane helix</keyword>